<keyword evidence="6" id="KW-1185">Reference proteome</keyword>
<dbReference type="PROSITE" id="PS01124">
    <property type="entry name" value="HTH_ARAC_FAMILY_2"/>
    <property type="match status" value="1"/>
</dbReference>
<evidence type="ECO:0000256" key="1">
    <source>
        <dbReference type="ARBA" id="ARBA00023015"/>
    </source>
</evidence>
<dbReference type="InterPro" id="IPR009057">
    <property type="entry name" value="Homeodomain-like_sf"/>
</dbReference>
<evidence type="ECO:0000313" key="5">
    <source>
        <dbReference type="EMBL" id="KZL19428.1"/>
    </source>
</evidence>
<comment type="caution">
    <text evidence="5">The sequence shown here is derived from an EMBL/GenBank/DDBJ whole genome shotgun (WGS) entry which is preliminary data.</text>
</comment>
<dbReference type="GO" id="GO:0043565">
    <property type="term" value="F:sequence-specific DNA binding"/>
    <property type="evidence" value="ECO:0007669"/>
    <property type="project" value="InterPro"/>
</dbReference>
<name>A0A165Z1F5_9HYPH</name>
<dbReference type="Pfam" id="PF12833">
    <property type="entry name" value="HTH_18"/>
    <property type="match status" value="1"/>
</dbReference>
<keyword evidence="3" id="KW-0804">Transcription</keyword>
<dbReference type="InterPro" id="IPR018060">
    <property type="entry name" value="HTH_AraC"/>
</dbReference>
<evidence type="ECO:0000256" key="2">
    <source>
        <dbReference type="ARBA" id="ARBA00023125"/>
    </source>
</evidence>
<dbReference type="SUPFAM" id="SSF46689">
    <property type="entry name" value="Homeodomain-like"/>
    <property type="match status" value="2"/>
</dbReference>
<dbReference type="STRING" id="989403.SAMN05421798_11365"/>
<accession>A0A165Z1F5</accession>
<feature type="domain" description="HTH araC/xylS-type" evidence="4">
    <location>
        <begin position="162"/>
        <end position="259"/>
    </location>
</feature>
<dbReference type="Gene3D" id="1.10.10.60">
    <property type="entry name" value="Homeodomain-like"/>
    <property type="match status" value="1"/>
</dbReference>
<dbReference type="Proteomes" id="UP000076577">
    <property type="component" value="Unassembled WGS sequence"/>
</dbReference>
<protein>
    <submittedName>
        <fullName evidence="5">HTH-type transcriptional activator RhaS</fullName>
    </submittedName>
</protein>
<keyword evidence="1" id="KW-0805">Transcription regulation</keyword>
<dbReference type="SMART" id="SM00342">
    <property type="entry name" value="HTH_ARAC"/>
    <property type="match status" value="1"/>
</dbReference>
<dbReference type="PANTHER" id="PTHR46796">
    <property type="entry name" value="HTH-TYPE TRANSCRIPTIONAL ACTIVATOR RHAS-RELATED"/>
    <property type="match status" value="1"/>
</dbReference>
<reference evidence="5 6" key="1">
    <citation type="journal article" date="2016" name="Front. Microbiol.">
        <title>Comparative Genomic Analysis Reveals a Diverse Repertoire of Genes Involved in Prokaryote-Eukaryote Interactions within the Pseudovibrio Genus.</title>
        <authorList>
            <person name="Romano S."/>
            <person name="Fernandez-Guerra A."/>
            <person name="Reen F.J."/>
            <person name="Glockner F.O."/>
            <person name="Crowley S.P."/>
            <person name="O'Sullivan O."/>
            <person name="Cotter P.D."/>
            <person name="Adams C."/>
            <person name="Dobson A.D."/>
            <person name="O'Gara F."/>
        </authorList>
    </citation>
    <scope>NUCLEOTIDE SEQUENCE [LARGE SCALE GENOMIC DNA]</scope>
    <source>
        <strain evidence="5 6">Ad2</strain>
    </source>
</reference>
<gene>
    <name evidence="5" type="primary">rhaS_2</name>
    <name evidence="5" type="ORF">PsAD2_01967</name>
</gene>
<dbReference type="OrthoDB" id="9793400at2"/>
<evidence type="ECO:0000256" key="3">
    <source>
        <dbReference type="ARBA" id="ARBA00023163"/>
    </source>
</evidence>
<organism evidence="5 6">
    <name type="scientific">Pseudovibrio axinellae</name>
    <dbReference type="NCBI Taxonomy" id="989403"/>
    <lineage>
        <taxon>Bacteria</taxon>
        <taxon>Pseudomonadati</taxon>
        <taxon>Pseudomonadota</taxon>
        <taxon>Alphaproteobacteria</taxon>
        <taxon>Hyphomicrobiales</taxon>
        <taxon>Stappiaceae</taxon>
        <taxon>Pseudovibrio</taxon>
    </lineage>
</organism>
<evidence type="ECO:0000313" key="6">
    <source>
        <dbReference type="Proteomes" id="UP000076577"/>
    </source>
</evidence>
<dbReference type="EMBL" id="LMCB01000014">
    <property type="protein sequence ID" value="KZL19428.1"/>
    <property type="molecule type" value="Genomic_DNA"/>
</dbReference>
<dbReference type="AlphaFoldDB" id="A0A165Z1F5"/>
<sequence length="259" mass="28353">MNSLAPIIQKWNLQLLPSRAYCAAYTAKQASIGFAFENQCGAHAFDSDKLVDFWTRPNSLAFVPQGCSLVSESQTGGEYLTFTVPAEYTCDIPQAERFNHAVSPRAIAAAYDLRKVILSRAEFCPLEVETRLLEVLDVTQSVMNGGFKAPAAQASMTDARLRKLLEFVEDQLASPLSVEDLAQCVDLSAGFLNRAFKAATGKTPHDFIIERRVARARQLLRAKAGTLSSIAYDCGFSSHAHMSSVFQKRLAIAPSLLIS</sequence>
<proteinExistence type="predicted"/>
<evidence type="ECO:0000259" key="4">
    <source>
        <dbReference type="PROSITE" id="PS01124"/>
    </source>
</evidence>
<dbReference type="PATRIC" id="fig|989403.3.peg.2104"/>
<dbReference type="RefSeq" id="WP_068005348.1">
    <property type="nucleotide sequence ID" value="NZ_FOFM01000013.1"/>
</dbReference>
<keyword evidence="2" id="KW-0238">DNA-binding</keyword>
<dbReference type="GO" id="GO:0003700">
    <property type="term" value="F:DNA-binding transcription factor activity"/>
    <property type="evidence" value="ECO:0007669"/>
    <property type="project" value="InterPro"/>
</dbReference>
<dbReference type="InterPro" id="IPR050204">
    <property type="entry name" value="AraC_XylS_family_regulators"/>
</dbReference>